<gene>
    <name evidence="1" type="ORF">Aglo03_11030</name>
</gene>
<evidence type="ECO:0000313" key="1">
    <source>
        <dbReference type="EMBL" id="GLW90287.1"/>
    </source>
</evidence>
<sequence>MADPLRPVVTASLTTGVVHVTSGLQDSTSLIDHILTLEHTDWETVLAIGDIEFHQTKDGPYPDHQMRLSVRPSLGFAALNYTDHTDPELVLAISHNPKLPPPDVDLIFNGATGAIFPHSAVIPIPDARAALHQWLRTRERPTCIQWRPFKTY</sequence>
<dbReference type="EMBL" id="BSSD01000001">
    <property type="protein sequence ID" value="GLW90287.1"/>
    <property type="molecule type" value="Genomic_DNA"/>
</dbReference>
<evidence type="ECO:0000313" key="2">
    <source>
        <dbReference type="Proteomes" id="UP001165042"/>
    </source>
</evidence>
<accession>A0A9W6V6E0</accession>
<dbReference type="InterPro" id="IPR025680">
    <property type="entry name" value="DddI"/>
</dbReference>
<comment type="caution">
    <text evidence="1">The sequence shown here is derived from an EMBL/GenBank/DDBJ whole genome shotgun (WGS) entry which is preliminary data.</text>
</comment>
<evidence type="ECO:0008006" key="3">
    <source>
        <dbReference type="Google" id="ProtNLM"/>
    </source>
</evidence>
<reference evidence="1" key="1">
    <citation type="submission" date="2023-02" db="EMBL/GenBank/DDBJ databases">
        <title>Actinokineospora globicatena NBRC 15670.</title>
        <authorList>
            <person name="Ichikawa N."/>
            <person name="Sato H."/>
            <person name="Tonouchi N."/>
        </authorList>
    </citation>
    <scope>NUCLEOTIDE SEQUENCE</scope>
    <source>
        <strain evidence="1">NBRC 15670</strain>
    </source>
</reference>
<name>A0A9W6V6E0_9PSEU</name>
<dbReference type="RefSeq" id="WP_285608163.1">
    <property type="nucleotide sequence ID" value="NZ_BSSD01000001.1"/>
</dbReference>
<dbReference type="Pfam" id="PF14430">
    <property type="entry name" value="Imm1"/>
    <property type="match status" value="1"/>
</dbReference>
<dbReference type="Proteomes" id="UP001165042">
    <property type="component" value="Unassembled WGS sequence"/>
</dbReference>
<dbReference type="AlphaFoldDB" id="A0A9W6V6E0"/>
<protein>
    <recommendedName>
        <fullName evidence="3">Immunity protein Imm1</fullName>
    </recommendedName>
</protein>
<proteinExistence type="predicted"/>
<keyword evidence="2" id="KW-1185">Reference proteome</keyword>
<organism evidence="1 2">
    <name type="scientific">Actinokineospora globicatena</name>
    <dbReference type="NCBI Taxonomy" id="103729"/>
    <lineage>
        <taxon>Bacteria</taxon>
        <taxon>Bacillati</taxon>
        <taxon>Actinomycetota</taxon>
        <taxon>Actinomycetes</taxon>
        <taxon>Pseudonocardiales</taxon>
        <taxon>Pseudonocardiaceae</taxon>
        <taxon>Actinokineospora</taxon>
    </lineage>
</organism>